<protein>
    <submittedName>
        <fullName evidence="1">Uncharacterized protein</fullName>
    </submittedName>
</protein>
<evidence type="ECO:0000313" key="1">
    <source>
        <dbReference type="EMBL" id="MBB5320449.1"/>
    </source>
</evidence>
<sequence>MTATAQNAIHNAAYSQLIALRDSGTRAESAITMVAETLVEEFSCSLRRATFIAVTAWTDLDRAATAGAYVDTTCTSGNMVVIQDPSTGRTSIFSVRELLALREQATKHYLNA</sequence>
<name>A0A840U5P0_9GAMM</name>
<accession>A0A840U5P0</accession>
<dbReference type="EMBL" id="JACHFE010000002">
    <property type="protein sequence ID" value="MBB5320449.1"/>
    <property type="molecule type" value="Genomic_DNA"/>
</dbReference>
<keyword evidence="2" id="KW-1185">Reference proteome</keyword>
<dbReference type="RefSeq" id="WP_183700254.1">
    <property type="nucleotide sequence ID" value="NZ_JACHFE010000002.1"/>
</dbReference>
<evidence type="ECO:0000313" key="2">
    <source>
        <dbReference type="Proteomes" id="UP000591735"/>
    </source>
</evidence>
<proteinExistence type="predicted"/>
<reference evidence="1 2" key="1">
    <citation type="submission" date="2020-08" db="EMBL/GenBank/DDBJ databases">
        <title>Genomic Encyclopedia of Type Strains, Phase IV (KMG-IV): sequencing the most valuable type-strain genomes for metagenomic binning, comparative biology and taxonomic classification.</title>
        <authorList>
            <person name="Goeker M."/>
        </authorList>
    </citation>
    <scope>NUCLEOTIDE SEQUENCE [LARGE SCALE GENOMIC DNA]</scope>
    <source>
        <strain evidence="1 2">DSM 22359</strain>
    </source>
</reference>
<dbReference type="AlphaFoldDB" id="A0A840U5P0"/>
<organism evidence="1 2">
    <name type="scientific">Marinobacter oulmenensis</name>
    <dbReference type="NCBI Taxonomy" id="643747"/>
    <lineage>
        <taxon>Bacteria</taxon>
        <taxon>Pseudomonadati</taxon>
        <taxon>Pseudomonadota</taxon>
        <taxon>Gammaproteobacteria</taxon>
        <taxon>Pseudomonadales</taxon>
        <taxon>Marinobacteraceae</taxon>
        <taxon>Marinobacter</taxon>
    </lineage>
</organism>
<dbReference type="Proteomes" id="UP000591735">
    <property type="component" value="Unassembled WGS sequence"/>
</dbReference>
<gene>
    <name evidence="1" type="ORF">HNR38_000921</name>
</gene>
<comment type="caution">
    <text evidence="1">The sequence shown here is derived from an EMBL/GenBank/DDBJ whole genome shotgun (WGS) entry which is preliminary data.</text>
</comment>